<proteinExistence type="predicted"/>
<keyword evidence="2" id="KW-1185">Reference proteome</keyword>
<protein>
    <submittedName>
        <fullName evidence="1">SapC family protein</fullName>
    </submittedName>
</protein>
<name>A0ABP3WYN4_9ALTE</name>
<evidence type="ECO:0000313" key="2">
    <source>
        <dbReference type="Proteomes" id="UP001500359"/>
    </source>
</evidence>
<dbReference type="Proteomes" id="UP001500359">
    <property type="component" value="Unassembled WGS sequence"/>
</dbReference>
<dbReference type="InterPro" id="IPR010836">
    <property type="entry name" value="SapC"/>
</dbReference>
<dbReference type="RefSeq" id="WP_343861187.1">
    <property type="nucleotide sequence ID" value="NZ_BAAAFD010000009.1"/>
</dbReference>
<gene>
    <name evidence="1" type="ORF">GCM10009114_28840</name>
</gene>
<accession>A0ABP3WYN4</accession>
<dbReference type="EMBL" id="BAAAFD010000009">
    <property type="protein sequence ID" value="GAA0858605.1"/>
    <property type="molecule type" value="Genomic_DNA"/>
</dbReference>
<sequence>MANHQLLDNVTHKDVKVDTQMRPGRGDDISFTNVFVSEFRQAQGCYPMFFRKHSQTGKFEAIALFGFGEQENLYLNDQGWQANYIPLSIQRRPFLIGFQNIQKDGVLEKEPVVFIDMDSPRVNQENGQAIFLDQGGQSEYLQNISSILQSIHLGHQQTNEFIDALLALDLIESVSIKVALDDNSQHELNSLYTINEEKVAALDGDDLQKLHQQGYLRMIHMMDASMSNLSVLIEKKNQQL</sequence>
<organism evidence="1 2">
    <name type="scientific">Aliiglaciecola litoralis</name>
    <dbReference type="NCBI Taxonomy" id="582857"/>
    <lineage>
        <taxon>Bacteria</taxon>
        <taxon>Pseudomonadati</taxon>
        <taxon>Pseudomonadota</taxon>
        <taxon>Gammaproteobacteria</taxon>
        <taxon>Alteromonadales</taxon>
        <taxon>Alteromonadaceae</taxon>
        <taxon>Aliiglaciecola</taxon>
    </lineage>
</organism>
<comment type="caution">
    <text evidence="1">The sequence shown here is derived from an EMBL/GenBank/DDBJ whole genome shotgun (WGS) entry which is preliminary data.</text>
</comment>
<reference evidence="2" key="1">
    <citation type="journal article" date="2019" name="Int. J. Syst. Evol. Microbiol.">
        <title>The Global Catalogue of Microorganisms (GCM) 10K type strain sequencing project: providing services to taxonomists for standard genome sequencing and annotation.</title>
        <authorList>
            <consortium name="The Broad Institute Genomics Platform"/>
            <consortium name="The Broad Institute Genome Sequencing Center for Infectious Disease"/>
            <person name="Wu L."/>
            <person name="Ma J."/>
        </authorList>
    </citation>
    <scope>NUCLEOTIDE SEQUENCE [LARGE SCALE GENOMIC DNA]</scope>
    <source>
        <strain evidence="2">JCM 15896</strain>
    </source>
</reference>
<evidence type="ECO:0000313" key="1">
    <source>
        <dbReference type="EMBL" id="GAA0858605.1"/>
    </source>
</evidence>
<dbReference type="Pfam" id="PF07277">
    <property type="entry name" value="SapC"/>
    <property type="match status" value="1"/>
</dbReference>